<dbReference type="PROSITE" id="PS51257">
    <property type="entry name" value="PROKAR_LIPOPROTEIN"/>
    <property type="match status" value="1"/>
</dbReference>
<keyword evidence="2" id="KW-1185">Reference proteome</keyword>
<protein>
    <recommendedName>
        <fullName evidence="3">Calx-beta domain-containing protein</fullName>
    </recommendedName>
</protein>
<dbReference type="PROSITE" id="PS00018">
    <property type="entry name" value="EF_HAND_1"/>
    <property type="match status" value="1"/>
</dbReference>
<evidence type="ECO:0000313" key="1">
    <source>
        <dbReference type="EMBL" id="MDT0295531.1"/>
    </source>
</evidence>
<reference evidence="2" key="1">
    <citation type="submission" date="2023-07" db="EMBL/GenBank/DDBJ databases">
        <title>Isolating and identifying novel microbial strains from the Mariana Trench.</title>
        <authorList>
            <person name="Fu H."/>
        </authorList>
    </citation>
    <scope>NUCLEOTIDE SEQUENCE [LARGE SCALE GENOMIC DNA]</scope>
    <source>
        <strain evidence="2">T-y2</strain>
    </source>
</reference>
<dbReference type="RefSeq" id="WP_311402456.1">
    <property type="nucleotide sequence ID" value="NZ_JAVRBG010000014.1"/>
</dbReference>
<name>A0ABU2KLD8_9FLAO</name>
<evidence type="ECO:0000313" key="2">
    <source>
        <dbReference type="Proteomes" id="UP001182991"/>
    </source>
</evidence>
<sequence>MKINKYLIIGFSLFTGLIFTSCNDDEYDFPDSSEKPLVSLSSENTVNLAEGDTAYFSFNVEYAINKPIMFSVVTEEGSADPFIDFTIGDGALPADNGNSANSFLVTVPANVTSFEVPVYGNQDLSVSEGAENVELSFTITGTRTAIVKNETINLTVNFEDEITDEFIAILDWDANYMDEDGETNSFCDFDLDLEIYPAAGGDPVATSYSACPESISINDGDLPDGDYEIKASYYTSSGTALPVDFESIPAVVTLAKRGMFNEIVDLTGIWTDFEAGLDPNADGVIDNPEYYETVANLNISGTTYTVTNPTNGDVIFQGRAQ</sequence>
<evidence type="ECO:0008006" key="3">
    <source>
        <dbReference type="Google" id="ProtNLM"/>
    </source>
</evidence>
<dbReference type="Proteomes" id="UP001182991">
    <property type="component" value="Unassembled WGS sequence"/>
</dbReference>
<accession>A0ABU2KLD8</accession>
<gene>
    <name evidence="1" type="ORF">RLT85_12900</name>
</gene>
<organism evidence="1 2">
    <name type="scientific">Mesonia ostreae</name>
    <dbReference type="NCBI Taxonomy" id="861110"/>
    <lineage>
        <taxon>Bacteria</taxon>
        <taxon>Pseudomonadati</taxon>
        <taxon>Bacteroidota</taxon>
        <taxon>Flavobacteriia</taxon>
        <taxon>Flavobacteriales</taxon>
        <taxon>Flavobacteriaceae</taxon>
        <taxon>Mesonia</taxon>
    </lineage>
</organism>
<proteinExistence type="predicted"/>
<comment type="caution">
    <text evidence="1">The sequence shown here is derived from an EMBL/GenBank/DDBJ whole genome shotgun (WGS) entry which is preliminary data.</text>
</comment>
<dbReference type="InterPro" id="IPR018247">
    <property type="entry name" value="EF_Hand_1_Ca_BS"/>
</dbReference>
<dbReference type="EMBL" id="JAVRBG010000014">
    <property type="protein sequence ID" value="MDT0295531.1"/>
    <property type="molecule type" value="Genomic_DNA"/>
</dbReference>